<keyword evidence="4" id="KW-0677">Repeat</keyword>
<keyword evidence="5" id="KW-0802">TPR repeat</keyword>
<evidence type="ECO:0000313" key="8">
    <source>
        <dbReference type="Proteomes" id="UP000505210"/>
    </source>
</evidence>
<name>A0A6M8BDD4_9CYAN</name>
<reference evidence="7 8" key="1">
    <citation type="submission" date="2020-05" db="EMBL/GenBank/DDBJ databases">
        <title>Complete genome sequence of of a novel Thermoleptolyngbya strain isolated from hot springs of Ganzi, Sichuan China.</title>
        <authorList>
            <person name="Tang J."/>
            <person name="Daroch M."/>
            <person name="Li L."/>
            <person name="Waleron K."/>
            <person name="Waleron M."/>
            <person name="Waleron M."/>
        </authorList>
    </citation>
    <scope>NUCLEOTIDE SEQUENCE [LARGE SCALE GENOMIC DNA]</scope>
    <source>
        <strain evidence="7 8">PKUAC-SCTA183</strain>
    </source>
</reference>
<accession>A0A6M8BDD4</accession>
<evidence type="ECO:0000256" key="5">
    <source>
        <dbReference type="ARBA" id="ARBA00022803"/>
    </source>
</evidence>
<dbReference type="InterPro" id="IPR051939">
    <property type="entry name" value="Glycosyltr_41/O-GlcNAc_trsf"/>
</dbReference>
<dbReference type="InterPro" id="IPR029489">
    <property type="entry name" value="OGT/SEC/SPY_C"/>
</dbReference>
<sequence>MLYCYPHHLPDGFDPTLVPSSLLADIVRYLCAPPTMFMELGEADEYAKYLERWVDRLYEQVQNDPTDFLWQKVAQVTLQTLDLTPLYLTRRSLKSLCQKRSALIAQALTAEGAALDYDFPVAPEPRQKLRLGILSPGFIPQTKTAATLPVFRDLNRDQFEVILFSLTSYEHPAAQYCLQYADRAVQLPGRLAEQVDTLRQAELDILWIATNTAAVTDAVTLLASHRLARVQVCGMNSPISSGIAQIDYWLTSRLAGSADQAQRHFTEHLLPLQAAGQCFDLAVEGSDPPTESVDRAMLGIADNEVVFVSGASFYKISPELEAAWAEILASVPGSRLLIYPFNPNYSNQYPLAAFQRRLSKQLTARNVEGDRLLILGPTPSRANLQARVQLADVYLDSFPMSGLSSLLDPLMVSVPTLVMEQDTPVSLGRGAAFLRELALPELIATTVEEYVTRAIALGTDAQLRKNLGDRLRAAMQHPPSFLDSKRYGQQLSQVFWDLYHTHQHRQLVESLHLRDRNLIALPDWQQPEDVLFAELADLLRTVITAPGGEETTLLVDMGDLDAQEADFALSSVTLHLMEEEELELGEDAPEITLLPPLPADQWTLLRPRLTARIDLPHNNTAAIARAALDTLPTQSVG</sequence>
<dbReference type="AlphaFoldDB" id="A0A6M8BDD4"/>
<dbReference type="KEGG" id="theu:HPC62_07715"/>
<evidence type="ECO:0000313" key="7">
    <source>
        <dbReference type="EMBL" id="QKD84824.1"/>
    </source>
</evidence>
<organism evidence="7 8">
    <name type="scientific">Thermoleptolyngbya sichuanensis A183</name>
    <dbReference type="NCBI Taxonomy" id="2737172"/>
    <lineage>
        <taxon>Bacteria</taxon>
        <taxon>Bacillati</taxon>
        <taxon>Cyanobacteriota</taxon>
        <taxon>Cyanophyceae</taxon>
        <taxon>Oculatellales</taxon>
        <taxon>Oculatellaceae</taxon>
        <taxon>Thermoleptolyngbya</taxon>
        <taxon>Thermoleptolyngbya sichuanensis</taxon>
    </lineage>
</organism>
<dbReference type="Gene3D" id="3.40.50.2000">
    <property type="entry name" value="Glycogen Phosphorylase B"/>
    <property type="match status" value="1"/>
</dbReference>
<dbReference type="PANTHER" id="PTHR44835:SF1">
    <property type="entry name" value="PROTEIN O-GLCNAC TRANSFERASE"/>
    <property type="match status" value="1"/>
</dbReference>
<keyword evidence="3" id="KW-0808">Transferase</keyword>
<dbReference type="Proteomes" id="UP000505210">
    <property type="component" value="Chromosome"/>
</dbReference>
<proteinExistence type="predicted"/>
<dbReference type="GO" id="GO:0016757">
    <property type="term" value="F:glycosyltransferase activity"/>
    <property type="evidence" value="ECO:0007669"/>
    <property type="project" value="UniProtKB-KW"/>
</dbReference>
<keyword evidence="8" id="KW-1185">Reference proteome</keyword>
<dbReference type="Gene3D" id="3.40.50.11380">
    <property type="match status" value="1"/>
</dbReference>
<evidence type="ECO:0000259" key="6">
    <source>
        <dbReference type="Pfam" id="PF13844"/>
    </source>
</evidence>
<dbReference type="Pfam" id="PF13844">
    <property type="entry name" value="Glyco_transf_41"/>
    <property type="match status" value="1"/>
</dbReference>
<dbReference type="PANTHER" id="PTHR44835">
    <property type="entry name" value="UDP-N-ACETYLGLUCOSAMINE--PEPTIDE N-ACETYLGLUCOSAMINYLTRANSFERASE SPINDLY-RELATED"/>
    <property type="match status" value="1"/>
</dbReference>
<gene>
    <name evidence="7" type="ORF">HPC62_07715</name>
</gene>
<evidence type="ECO:0000256" key="1">
    <source>
        <dbReference type="ARBA" id="ARBA00004922"/>
    </source>
</evidence>
<protein>
    <recommendedName>
        <fullName evidence="6">O-GlcNAc transferase C-terminal domain-containing protein</fullName>
    </recommendedName>
</protein>
<keyword evidence="2" id="KW-0328">Glycosyltransferase</keyword>
<evidence type="ECO:0000256" key="3">
    <source>
        <dbReference type="ARBA" id="ARBA00022679"/>
    </source>
</evidence>
<feature type="domain" description="O-GlcNAc transferase C-terminal" evidence="6">
    <location>
        <begin position="294"/>
        <end position="491"/>
    </location>
</feature>
<comment type="pathway">
    <text evidence="1">Protein modification; protein glycosylation.</text>
</comment>
<evidence type="ECO:0000256" key="4">
    <source>
        <dbReference type="ARBA" id="ARBA00022737"/>
    </source>
</evidence>
<dbReference type="EMBL" id="CP053661">
    <property type="protein sequence ID" value="QKD84824.1"/>
    <property type="molecule type" value="Genomic_DNA"/>
</dbReference>
<evidence type="ECO:0000256" key="2">
    <source>
        <dbReference type="ARBA" id="ARBA00022676"/>
    </source>
</evidence>